<dbReference type="KEGG" id="mflg:ABS361_12615"/>
<reference evidence="2" key="1">
    <citation type="submission" date="2024-06" db="EMBL/GenBank/DDBJ databases">
        <title>Methylostella associata gen. nov., sp. nov., a novel Ancalomicrobiaceae-affiliated facultatively methylotrophic bacteria that feed on methanotrophs of the genus Methylococcus.</title>
        <authorList>
            <person name="Saltykova V."/>
            <person name="Danilova O.V."/>
            <person name="Oshkin I.Y."/>
            <person name="Belova S.E."/>
            <person name="Pimenov N.V."/>
            <person name="Dedysh S.N."/>
        </authorList>
    </citation>
    <scope>NUCLEOTIDE SEQUENCE</scope>
    <source>
        <strain evidence="2">S20</strain>
    </source>
</reference>
<dbReference type="Pfam" id="PF09392">
    <property type="entry name" value="T3SS_needle_F"/>
    <property type="match status" value="1"/>
</dbReference>
<gene>
    <name evidence="2" type="ORF">ABS361_12615</name>
</gene>
<dbReference type="InterPro" id="IPR037203">
    <property type="entry name" value="T3SS_needle-like_sf"/>
</dbReference>
<dbReference type="AlphaFoldDB" id="A0AAU7X520"/>
<accession>A0AAU7X520</accession>
<protein>
    <submittedName>
        <fullName evidence="2">EscF/YscF/HrpA family type III secretion system needle major subunit</fullName>
    </submittedName>
</protein>
<name>A0AAU7X520_9HYPH</name>
<dbReference type="EMBL" id="CP158568">
    <property type="protein sequence ID" value="XBY42954.1"/>
    <property type="molecule type" value="Genomic_DNA"/>
</dbReference>
<dbReference type="RefSeq" id="WP_407048057.1">
    <property type="nucleotide sequence ID" value="NZ_CP158568.1"/>
</dbReference>
<proteinExistence type="predicted"/>
<dbReference type="SUPFAM" id="SSF140129">
    <property type="entry name" value="MxiH-like"/>
    <property type="match status" value="1"/>
</dbReference>
<evidence type="ECO:0000313" key="2">
    <source>
        <dbReference type="EMBL" id="XBY42954.1"/>
    </source>
</evidence>
<evidence type="ECO:0000256" key="1">
    <source>
        <dbReference type="SAM" id="MobiDB-lite"/>
    </source>
</evidence>
<organism evidence="2">
    <name type="scientific">Methyloraptor flagellatus</name>
    <dbReference type="NCBI Taxonomy" id="3162530"/>
    <lineage>
        <taxon>Bacteria</taxon>
        <taxon>Pseudomonadati</taxon>
        <taxon>Pseudomonadota</taxon>
        <taxon>Alphaproteobacteria</taxon>
        <taxon>Hyphomicrobiales</taxon>
        <taxon>Ancalomicrobiaceae</taxon>
        <taxon>Methyloraptor</taxon>
    </lineage>
</organism>
<dbReference type="InterPro" id="IPR021123">
    <property type="entry name" value="T3SS_needle-like"/>
</dbReference>
<feature type="region of interest" description="Disordered" evidence="1">
    <location>
        <begin position="1"/>
        <end position="27"/>
    </location>
</feature>
<dbReference type="GO" id="GO:0015031">
    <property type="term" value="P:protein transport"/>
    <property type="evidence" value="ECO:0007669"/>
    <property type="project" value="InterPro"/>
</dbReference>
<sequence length="108" mass="11504">MALPTVGTGTGSIIGTNPNGTPTNPTGANYDTTAAGFDLIYMQSLLQQQMLSVQGNIQAIEQNANLSDTEKMFSMQMAMNTWSAIANLRTNMLKTVSDSLKSVARNVS</sequence>
<dbReference type="Gene3D" id="1.20.58.90">
    <property type="match status" value="1"/>
</dbReference>